<dbReference type="PANTHER" id="PTHR33609">
    <property type="entry name" value="LOW CALCIUM RESPONSE LOCUS PROTEIN S"/>
    <property type="match status" value="1"/>
</dbReference>
<keyword evidence="2" id="KW-1185">Reference proteome</keyword>
<dbReference type="InterPro" id="IPR052546">
    <property type="entry name" value="Transposase_8_domain"/>
</dbReference>
<comment type="caution">
    <text evidence="1">The sequence shown here is derived from an EMBL/GenBank/DDBJ whole genome shotgun (WGS) entry which is preliminary data.</text>
</comment>
<dbReference type="InterPro" id="IPR002514">
    <property type="entry name" value="Transposase_8"/>
</dbReference>
<gene>
    <name evidence="1" type="ORF">GCM10011496_39140</name>
</gene>
<evidence type="ECO:0000313" key="2">
    <source>
        <dbReference type="Proteomes" id="UP000620596"/>
    </source>
</evidence>
<dbReference type="GO" id="GO:0006313">
    <property type="term" value="P:DNA transposition"/>
    <property type="evidence" value="ECO:0007669"/>
    <property type="project" value="InterPro"/>
</dbReference>
<proteinExistence type="predicted"/>
<dbReference type="Proteomes" id="UP000620596">
    <property type="component" value="Unassembled WGS sequence"/>
</dbReference>
<name>A0A916WND4_9BURK</name>
<accession>A0A916WND4</accession>
<dbReference type="GO" id="GO:0004803">
    <property type="term" value="F:transposase activity"/>
    <property type="evidence" value="ECO:0007669"/>
    <property type="project" value="InterPro"/>
</dbReference>
<reference evidence="1" key="1">
    <citation type="journal article" date="2014" name="Int. J. Syst. Evol. Microbiol.">
        <title>Complete genome sequence of Corynebacterium casei LMG S-19264T (=DSM 44701T), isolated from a smear-ripened cheese.</title>
        <authorList>
            <consortium name="US DOE Joint Genome Institute (JGI-PGF)"/>
            <person name="Walter F."/>
            <person name="Albersmeier A."/>
            <person name="Kalinowski J."/>
            <person name="Ruckert C."/>
        </authorList>
    </citation>
    <scope>NUCLEOTIDE SEQUENCE</scope>
    <source>
        <strain evidence="1">CGMCC 1.15322</strain>
    </source>
</reference>
<sequence>MRTSKFSEEQIIGFLRQAEAGMPIKEIGRKHGFSDASFYKWRSKYGGIDASEAKQLRELELENGKLKRLLAEAHLDIHALKSVFGTKR</sequence>
<organism evidence="1 2">
    <name type="scientific">Polaromonas eurypsychrophila</name>
    <dbReference type="NCBI Taxonomy" id="1614635"/>
    <lineage>
        <taxon>Bacteria</taxon>
        <taxon>Pseudomonadati</taxon>
        <taxon>Pseudomonadota</taxon>
        <taxon>Betaproteobacteria</taxon>
        <taxon>Burkholderiales</taxon>
        <taxon>Comamonadaceae</taxon>
        <taxon>Polaromonas</taxon>
    </lineage>
</organism>
<dbReference type="Pfam" id="PF01527">
    <property type="entry name" value="HTH_Tnp_1"/>
    <property type="match status" value="1"/>
</dbReference>
<reference evidence="1" key="2">
    <citation type="submission" date="2020-09" db="EMBL/GenBank/DDBJ databases">
        <authorList>
            <person name="Sun Q."/>
            <person name="Zhou Y."/>
        </authorList>
    </citation>
    <scope>NUCLEOTIDE SEQUENCE</scope>
    <source>
        <strain evidence="1">CGMCC 1.15322</strain>
    </source>
</reference>
<dbReference type="SUPFAM" id="SSF46689">
    <property type="entry name" value="Homeodomain-like"/>
    <property type="match status" value="1"/>
</dbReference>
<dbReference type="AlphaFoldDB" id="A0A916WND4"/>
<dbReference type="InterPro" id="IPR009057">
    <property type="entry name" value="Homeodomain-like_sf"/>
</dbReference>
<dbReference type="GO" id="GO:0003677">
    <property type="term" value="F:DNA binding"/>
    <property type="evidence" value="ECO:0007669"/>
    <property type="project" value="InterPro"/>
</dbReference>
<evidence type="ECO:0000313" key="1">
    <source>
        <dbReference type="EMBL" id="GGB14376.1"/>
    </source>
</evidence>
<protein>
    <submittedName>
        <fullName evidence="1">Transposase</fullName>
    </submittedName>
</protein>
<dbReference type="EMBL" id="BMIG01000030">
    <property type="protein sequence ID" value="GGB14376.1"/>
    <property type="molecule type" value="Genomic_DNA"/>
</dbReference>
<dbReference type="PANTHER" id="PTHR33609:SF1">
    <property type="entry name" value="TRANSPOSASE"/>
    <property type="match status" value="1"/>
</dbReference>